<dbReference type="RefSeq" id="WP_113618327.1">
    <property type="nucleotide sequence ID" value="NZ_QFFJ01000002.1"/>
</dbReference>
<protein>
    <recommendedName>
        <fullName evidence="2">DUF4349 domain-containing protein</fullName>
    </recommendedName>
</protein>
<keyword evidence="1" id="KW-0472">Membrane</keyword>
<name>A0A365XTY0_9BACT</name>
<keyword evidence="1" id="KW-1133">Transmembrane helix</keyword>
<dbReference type="Pfam" id="PF14257">
    <property type="entry name" value="DUF4349"/>
    <property type="match status" value="1"/>
</dbReference>
<evidence type="ECO:0000256" key="1">
    <source>
        <dbReference type="SAM" id="Phobius"/>
    </source>
</evidence>
<gene>
    <name evidence="3" type="ORF">DF182_24020</name>
</gene>
<evidence type="ECO:0000259" key="2">
    <source>
        <dbReference type="Pfam" id="PF14257"/>
    </source>
</evidence>
<dbReference type="PROSITE" id="PS51257">
    <property type="entry name" value="PROKAR_LIPOPROTEIN"/>
    <property type="match status" value="1"/>
</dbReference>
<reference evidence="3 4" key="1">
    <citation type="submission" date="2018-05" db="EMBL/GenBank/DDBJ databases">
        <title>Chitinophaga sp. K3CV102501T nov., isolated from isolated from a monsoon evergreen broad-leaved forest soil.</title>
        <authorList>
            <person name="Lv Y."/>
        </authorList>
    </citation>
    <scope>NUCLEOTIDE SEQUENCE [LARGE SCALE GENOMIC DNA]</scope>
    <source>
        <strain evidence="3 4">GDMCC 1.1325</strain>
    </source>
</reference>
<feature type="transmembrane region" description="Helical" evidence="1">
    <location>
        <begin position="265"/>
        <end position="286"/>
    </location>
</feature>
<organism evidence="3 4">
    <name type="scientific">Chitinophaga flava</name>
    <dbReference type="NCBI Taxonomy" id="2259036"/>
    <lineage>
        <taxon>Bacteria</taxon>
        <taxon>Pseudomonadati</taxon>
        <taxon>Bacteroidota</taxon>
        <taxon>Chitinophagia</taxon>
        <taxon>Chitinophagales</taxon>
        <taxon>Chitinophagaceae</taxon>
        <taxon>Chitinophaga</taxon>
    </lineage>
</organism>
<comment type="caution">
    <text evidence="3">The sequence shown here is derived from an EMBL/GenBank/DDBJ whole genome shotgun (WGS) entry which is preliminary data.</text>
</comment>
<dbReference type="InterPro" id="IPR025645">
    <property type="entry name" value="DUF4349"/>
</dbReference>
<evidence type="ECO:0000313" key="3">
    <source>
        <dbReference type="EMBL" id="RBL89578.1"/>
    </source>
</evidence>
<feature type="domain" description="DUF4349" evidence="2">
    <location>
        <begin position="59"/>
        <end position="285"/>
    </location>
</feature>
<accession>A0A365XTY0</accession>
<evidence type="ECO:0000313" key="4">
    <source>
        <dbReference type="Proteomes" id="UP000253410"/>
    </source>
</evidence>
<dbReference type="EMBL" id="QFFJ01000002">
    <property type="protein sequence ID" value="RBL89578.1"/>
    <property type="molecule type" value="Genomic_DNA"/>
</dbReference>
<dbReference type="AlphaFoldDB" id="A0A365XTY0"/>
<dbReference type="OrthoDB" id="658163at2"/>
<proteinExistence type="predicted"/>
<keyword evidence="1" id="KW-0812">Transmembrane</keyword>
<keyword evidence="4" id="KW-1185">Reference proteome</keyword>
<sequence>MRLLYRYAVLPAVVLAACSQSNPHDSSTRAADDETSKYVATADSTGFSNDIASLTSPSRKRVRTADVRCRVGDVFTASTRMERTVAGLQGVVVESTMKNKYNGQYELPYTADSLKRMQLYTPTANLTLRVPVAHLDSVVSTLTSMAAFIDYRVLTDKDYTLSYLSNSLKNDRTGQSTGKTVPGKKSTALDVAKYEDQKAETNVDRSIANLQILDDVAYATFTVELFQSEVANVETVINPRRISRAAFGTELLNAVREGASLLRDLLLFFVQIWPLLILAVLGWFGYKRYRIYRLK</sequence>
<dbReference type="Proteomes" id="UP000253410">
    <property type="component" value="Unassembled WGS sequence"/>
</dbReference>